<feature type="region of interest" description="Disordered" evidence="1">
    <location>
        <begin position="285"/>
        <end position="310"/>
    </location>
</feature>
<accession>A0A1B1DVD3</accession>
<reference evidence="3" key="1">
    <citation type="submission" date="2016-06" db="EMBL/GenBank/DDBJ databases">
        <title>First high quality genome sequence of Plasmodium coatneyi using continuous long reads from single molecule, real-time sequencing.</title>
        <authorList>
            <person name="Chien J.-T."/>
            <person name="Pakala S.B."/>
            <person name="Geraldo J.A."/>
            <person name="Lapp S.A."/>
            <person name="Barnwell J.W."/>
            <person name="Kissinger J.C."/>
            <person name="Galinski M.R."/>
            <person name="Humphrey J.C."/>
        </authorList>
    </citation>
    <scope>NUCLEOTIDE SEQUENCE [LARGE SCALE GENOMIC DNA]</scope>
    <source>
        <strain evidence="3">Hackeri</strain>
    </source>
</reference>
<feature type="compositionally biased region" description="Low complexity" evidence="1">
    <location>
        <begin position="354"/>
        <end position="368"/>
    </location>
</feature>
<dbReference type="VEuPathDB" id="PlasmoDB:PCOAH_00009900"/>
<feature type="region of interest" description="Disordered" evidence="1">
    <location>
        <begin position="332"/>
        <end position="374"/>
    </location>
</feature>
<dbReference type="OrthoDB" id="383226at2759"/>
<gene>
    <name evidence="2" type="ORF">PCOAH_00009900</name>
</gene>
<dbReference type="KEGG" id="pcot:PCOAH_00009900"/>
<dbReference type="Pfam" id="PF05795">
    <property type="entry name" value="Plasmodium_Vir"/>
    <property type="match status" value="1"/>
</dbReference>
<feature type="region of interest" description="Disordered" evidence="1">
    <location>
        <begin position="217"/>
        <end position="251"/>
    </location>
</feature>
<evidence type="ECO:0000313" key="2">
    <source>
        <dbReference type="EMBL" id="ANQ06751.1"/>
    </source>
</evidence>
<keyword evidence="3" id="KW-1185">Reference proteome</keyword>
<dbReference type="GeneID" id="30907713"/>
<proteinExistence type="predicted"/>
<organism evidence="2 3">
    <name type="scientific">Plasmodium coatneyi</name>
    <dbReference type="NCBI Taxonomy" id="208452"/>
    <lineage>
        <taxon>Eukaryota</taxon>
        <taxon>Sar</taxon>
        <taxon>Alveolata</taxon>
        <taxon>Apicomplexa</taxon>
        <taxon>Aconoidasida</taxon>
        <taxon>Haemosporida</taxon>
        <taxon>Plasmodiidae</taxon>
        <taxon>Plasmodium</taxon>
    </lineage>
</organism>
<dbReference type="RefSeq" id="XP_019913446.1">
    <property type="nucleotide sequence ID" value="XM_020057799.1"/>
</dbReference>
<name>A0A1B1DVD3_9APIC</name>
<dbReference type="AlphaFoldDB" id="A0A1B1DVD3"/>
<protein>
    <submittedName>
        <fullName evidence="2">KIR protein</fullName>
    </submittedName>
</protein>
<dbReference type="Proteomes" id="UP000092716">
    <property type="component" value="Chromosome 5"/>
</dbReference>
<feature type="compositionally biased region" description="Basic residues" evidence="1">
    <location>
        <begin position="343"/>
        <end position="353"/>
    </location>
</feature>
<dbReference type="InterPro" id="IPR008780">
    <property type="entry name" value="Plasmodium_Vir"/>
</dbReference>
<sequence length="374" mass="42546">MTNEDPCNVNTLPSRKMYSAFMSMSNQCNGSTDARMGVKTKLWTELWRYTKILNSLDYIIETWCYVNQKVEENSEDKAPCWYFYYWIGDLLSKDSGTYTWTEPMGTIYQELKTLNITNACENVGTNIDVTIFEYMKKLYDYSQDRDIIQAQLEGGECSCKKQYQHYLQEADSAYELISSYCNGDPPKTNDYCDKFNEYKQHNPQELLKLECTSASKPEAARDEHVNGDQTGAELQIRGRRGTDSPSSTIPIGTAVSSTLVTVGLPSIMFLLYKYNLLPSWIHNQFGSSNSGGRRNSRKKRSGCSHYDTLSTAPSTVASTYDSMDTSIELSTAADNSTIYNRGSPRRTNNRRGNRPQQRTQTQGQRGTNINYGRM</sequence>
<evidence type="ECO:0000256" key="1">
    <source>
        <dbReference type="SAM" id="MobiDB-lite"/>
    </source>
</evidence>
<dbReference type="EMBL" id="CP016243">
    <property type="protein sequence ID" value="ANQ06751.1"/>
    <property type="molecule type" value="Genomic_DNA"/>
</dbReference>
<evidence type="ECO:0000313" key="3">
    <source>
        <dbReference type="Proteomes" id="UP000092716"/>
    </source>
</evidence>